<keyword evidence="1" id="KW-1133">Transmembrane helix</keyword>
<gene>
    <name evidence="2" type="ORF">GCM10011514_08720</name>
</gene>
<sequence>MIEIINKCFSTTKLKNYMNTNRIIGIVLIIVSLFIGYTGINKISQNDASVKVLGLKIDASNESGKNQGFIYIGIAAIMFIGGIVTLNKKQA</sequence>
<evidence type="ECO:0000256" key="1">
    <source>
        <dbReference type="SAM" id="Phobius"/>
    </source>
</evidence>
<evidence type="ECO:0000313" key="3">
    <source>
        <dbReference type="Proteomes" id="UP000609064"/>
    </source>
</evidence>
<evidence type="ECO:0008006" key="4">
    <source>
        <dbReference type="Google" id="ProtNLM"/>
    </source>
</evidence>
<name>A0A916YIC0_9BACT</name>
<reference evidence="2" key="1">
    <citation type="journal article" date="2014" name="Int. J. Syst. Evol. Microbiol.">
        <title>Complete genome sequence of Corynebacterium casei LMG S-19264T (=DSM 44701T), isolated from a smear-ripened cheese.</title>
        <authorList>
            <consortium name="US DOE Joint Genome Institute (JGI-PGF)"/>
            <person name="Walter F."/>
            <person name="Albersmeier A."/>
            <person name="Kalinowski J."/>
            <person name="Ruckert C."/>
        </authorList>
    </citation>
    <scope>NUCLEOTIDE SEQUENCE</scope>
    <source>
        <strain evidence="2">CGMCC 1.15958</strain>
    </source>
</reference>
<proteinExistence type="predicted"/>
<protein>
    <recommendedName>
        <fullName evidence="4">DUF3185 family protein</fullName>
    </recommendedName>
</protein>
<feature type="transmembrane region" description="Helical" evidence="1">
    <location>
        <begin position="68"/>
        <end position="86"/>
    </location>
</feature>
<dbReference type="AlphaFoldDB" id="A0A916YIC0"/>
<keyword evidence="3" id="KW-1185">Reference proteome</keyword>
<organism evidence="2 3">
    <name type="scientific">Emticicia aquatilis</name>
    <dbReference type="NCBI Taxonomy" id="1537369"/>
    <lineage>
        <taxon>Bacteria</taxon>
        <taxon>Pseudomonadati</taxon>
        <taxon>Bacteroidota</taxon>
        <taxon>Cytophagia</taxon>
        <taxon>Cytophagales</taxon>
        <taxon>Leadbetterellaceae</taxon>
        <taxon>Emticicia</taxon>
    </lineage>
</organism>
<dbReference type="Proteomes" id="UP000609064">
    <property type="component" value="Unassembled WGS sequence"/>
</dbReference>
<keyword evidence="1" id="KW-0812">Transmembrane</keyword>
<evidence type="ECO:0000313" key="2">
    <source>
        <dbReference type="EMBL" id="GGD46990.1"/>
    </source>
</evidence>
<accession>A0A916YIC0</accession>
<comment type="caution">
    <text evidence="2">The sequence shown here is derived from an EMBL/GenBank/DDBJ whole genome shotgun (WGS) entry which is preliminary data.</text>
</comment>
<keyword evidence="1" id="KW-0472">Membrane</keyword>
<feature type="transmembrane region" description="Helical" evidence="1">
    <location>
        <begin position="21"/>
        <end position="40"/>
    </location>
</feature>
<dbReference type="EMBL" id="BMKK01000002">
    <property type="protein sequence ID" value="GGD46990.1"/>
    <property type="molecule type" value="Genomic_DNA"/>
</dbReference>
<reference evidence="2" key="2">
    <citation type="submission" date="2020-09" db="EMBL/GenBank/DDBJ databases">
        <authorList>
            <person name="Sun Q."/>
            <person name="Zhou Y."/>
        </authorList>
    </citation>
    <scope>NUCLEOTIDE SEQUENCE</scope>
    <source>
        <strain evidence="2">CGMCC 1.15958</strain>
    </source>
</reference>